<organism evidence="2 3">
    <name type="scientific">Plectus sambesii</name>
    <dbReference type="NCBI Taxonomy" id="2011161"/>
    <lineage>
        <taxon>Eukaryota</taxon>
        <taxon>Metazoa</taxon>
        <taxon>Ecdysozoa</taxon>
        <taxon>Nematoda</taxon>
        <taxon>Chromadorea</taxon>
        <taxon>Plectida</taxon>
        <taxon>Plectina</taxon>
        <taxon>Plectoidea</taxon>
        <taxon>Plectidae</taxon>
        <taxon>Plectus</taxon>
    </lineage>
</organism>
<name>A0A914UWX5_9BILA</name>
<reference evidence="3" key="1">
    <citation type="submission" date="2022-11" db="UniProtKB">
        <authorList>
            <consortium name="WormBaseParasite"/>
        </authorList>
    </citation>
    <scope>IDENTIFICATION</scope>
</reference>
<sequence length="139" mass="15568">MIIRAVVCTDTNGVLWILKAETAAACVVACPNKTRHSPYGEESVVLWFGRRSDVEHIRCEDRSSTLARAVSESEIFHILIRVSKCTRTRSVLTSGRRQSHAAHSTQRNAKEMTDPSVHVDRAQTETAYTNRPIVSCVWS</sequence>
<evidence type="ECO:0000256" key="1">
    <source>
        <dbReference type="SAM" id="MobiDB-lite"/>
    </source>
</evidence>
<proteinExistence type="predicted"/>
<accession>A0A914UWX5</accession>
<protein>
    <submittedName>
        <fullName evidence="3">Uncharacterized protein</fullName>
    </submittedName>
</protein>
<dbReference type="Proteomes" id="UP000887566">
    <property type="component" value="Unplaced"/>
</dbReference>
<feature type="region of interest" description="Disordered" evidence="1">
    <location>
        <begin position="91"/>
        <end position="117"/>
    </location>
</feature>
<feature type="compositionally biased region" description="Polar residues" evidence="1">
    <location>
        <begin position="91"/>
        <end position="107"/>
    </location>
</feature>
<dbReference type="WBParaSite" id="PSAMB.scaffold132size74629.g2699.t1">
    <property type="protein sequence ID" value="PSAMB.scaffold132size74629.g2699.t1"/>
    <property type="gene ID" value="PSAMB.scaffold132size74629.g2699"/>
</dbReference>
<evidence type="ECO:0000313" key="3">
    <source>
        <dbReference type="WBParaSite" id="PSAMB.scaffold132size74629.g2699.t1"/>
    </source>
</evidence>
<dbReference type="AlphaFoldDB" id="A0A914UWX5"/>
<evidence type="ECO:0000313" key="2">
    <source>
        <dbReference type="Proteomes" id="UP000887566"/>
    </source>
</evidence>
<feature type="compositionally biased region" description="Basic and acidic residues" evidence="1">
    <location>
        <begin position="108"/>
        <end position="117"/>
    </location>
</feature>
<keyword evidence="2" id="KW-1185">Reference proteome</keyword>